<protein>
    <submittedName>
        <fullName evidence="2">Stage III sporulation protein AF</fullName>
    </submittedName>
</protein>
<evidence type="ECO:0000313" key="3">
    <source>
        <dbReference type="Proteomes" id="UP000824091"/>
    </source>
</evidence>
<evidence type="ECO:0000313" key="2">
    <source>
        <dbReference type="EMBL" id="HIU26800.1"/>
    </source>
</evidence>
<dbReference type="EMBL" id="DVMO01000004">
    <property type="protein sequence ID" value="HIU26800.1"/>
    <property type="molecule type" value="Genomic_DNA"/>
</dbReference>
<keyword evidence="1" id="KW-0812">Transmembrane</keyword>
<reference evidence="2" key="2">
    <citation type="journal article" date="2021" name="PeerJ">
        <title>Extensive microbial diversity within the chicken gut microbiome revealed by metagenomics and culture.</title>
        <authorList>
            <person name="Gilroy R."/>
            <person name="Ravi A."/>
            <person name="Getino M."/>
            <person name="Pursley I."/>
            <person name="Horton D.L."/>
            <person name="Alikhan N.F."/>
            <person name="Baker D."/>
            <person name="Gharbi K."/>
            <person name="Hall N."/>
            <person name="Watson M."/>
            <person name="Adriaenssens E.M."/>
            <person name="Foster-Nyarko E."/>
            <person name="Jarju S."/>
            <person name="Secka A."/>
            <person name="Antonio M."/>
            <person name="Oren A."/>
            <person name="Chaudhuri R.R."/>
            <person name="La Ragione R."/>
            <person name="Hildebrand F."/>
            <person name="Pallen M.J."/>
        </authorList>
    </citation>
    <scope>NUCLEOTIDE SEQUENCE</scope>
    <source>
        <strain evidence="2">11300</strain>
    </source>
</reference>
<dbReference type="AlphaFoldDB" id="A0A9D1I4K0"/>
<keyword evidence="1" id="KW-0472">Membrane</keyword>
<organism evidence="2 3">
    <name type="scientific">Candidatus Fimisoma avicola</name>
    <dbReference type="NCBI Taxonomy" id="2840826"/>
    <lineage>
        <taxon>Bacteria</taxon>
        <taxon>Bacillati</taxon>
        <taxon>Bacillota</taxon>
        <taxon>Clostridia</taxon>
        <taxon>Eubacteriales</taxon>
        <taxon>Candidatus Fimisoma</taxon>
    </lineage>
</organism>
<dbReference type="Proteomes" id="UP000824091">
    <property type="component" value="Unassembled WGS sequence"/>
</dbReference>
<name>A0A9D1I4K0_9FIRM</name>
<feature type="transmembrane region" description="Helical" evidence="1">
    <location>
        <begin position="6"/>
        <end position="24"/>
    </location>
</feature>
<sequence length="57" mass="6743">MDQVLLWVKDVFLIIISLSFFRILIPESSMEKYLRFIFSLIILAVMTQPVISLINRQ</sequence>
<keyword evidence="1" id="KW-1133">Transmembrane helix</keyword>
<reference evidence="2" key="1">
    <citation type="submission" date="2020-10" db="EMBL/GenBank/DDBJ databases">
        <authorList>
            <person name="Gilroy R."/>
        </authorList>
    </citation>
    <scope>NUCLEOTIDE SEQUENCE</scope>
    <source>
        <strain evidence="2">11300</strain>
    </source>
</reference>
<comment type="caution">
    <text evidence="2">The sequence shown here is derived from an EMBL/GenBank/DDBJ whole genome shotgun (WGS) entry which is preliminary data.</text>
</comment>
<dbReference type="Pfam" id="PF09581">
    <property type="entry name" value="Spore_III_AF"/>
    <property type="match status" value="1"/>
</dbReference>
<accession>A0A9D1I4K0</accession>
<dbReference type="InterPro" id="IPR014245">
    <property type="entry name" value="Spore_III_AF"/>
</dbReference>
<evidence type="ECO:0000256" key="1">
    <source>
        <dbReference type="SAM" id="Phobius"/>
    </source>
</evidence>
<feature type="transmembrane region" description="Helical" evidence="1">
    <location>
        <begin position="36"/>
        <end position="54"/>
    </location>
</feature>
<gene>
    <name evidence="2" type="ORF">IAD16_00275</name>
</gene>
<proteinExistence type="predicted"/>